<dbReference type="RefSeq" id="WP_179461238.1">
    <property type="nucleotide sequence ID" value="NZ_JACBZX010000001.1"/>
</dbReference>
<name>A0A852WZF2_9MICO</name>
<feature type="transmembrane region" description="Helical" evidence="2">
    <location>
        <begin position="45"/>
        <end position="67"/>
    </location>
</feature>
<dbReference type="AlphaFoldDB" id="A0A852WZF2"/>
<protein>
    <recommendedName>
        <fullName evidence="5">SPOR domain-containing protein</fullName>
    </recommendedName>
</protein>
<proteinExistence type="predicted"/>
<evidence type="ECO:0000313" key="4">
    <source>
        <dbReference type="Proteomes" id="UP000592181"/>
    </source>
</evidence>
<dbReference type="Proteomes" id="UP000592181">
    <property type="component" value="Unassembled WGS sequence"/>
</dbReference>
<keyword evidence="2" id="KW-1133">Transmembrane helix</keyword>
<gene>
    <name evidence="3" type="ORF">BJY28_000057</name>
</gene>
<evidence type="ECO:0000256" key="2">
    <source>
        <dbReference type="SAM" id="Phobius"/>
    </source>
</evidence>
<accession>A0A852WZF2</accession>
<feature type="region of interest" description="Disordered" evidence="1">
    <location>
        <begin position="89"/>
        <end position="119"/>
    </location>
</feature>
<comment type="caution">
    <text evidence="3">The sequence shown here is derived from an EMBL/GenBank/DDBJ whole genome shotgun (WGS) entry which is preliminary data.</text>
</comment>
<keyword evidence="2" id="KW-0812">Transmembrane</keyword>
<keyword evidence="2" id="KW-0472">Membrane</keyword>
<organism evidence="3 4">
    <name type="scientific">Janibacter alkaliphilus</name>
    <dbReference type="NCBI Taxonomy" id="1069963"/>
    <lineage>
        <taxon>Bacteria</taxon>
        <taxon>Bacillati</taxon>
        <taxon>Actinomycetota</taxon>
        <taxon>Actinomycetes</taxon>
        <taxon>Micrococcales</taxon>
        <taxon>Intrasporangiaceae</taxon>
        <taxon>Janibacter</taxon>
    </lineage>
</organism>
<reference evidence="3 4" key="1">
    <citation type="submission" date="2020-07" db="EMBL/GenBank/DDBJ databases">
        <title>Sequencing the genomes of 1000 actinobacteria strains.</title>
        <authorList>
            <person name="Klenk H.-P."/>
        </authorList>
    </citation>
    <scope>NUCLEOTIDE SEQUENCE [LARGE SCALE GENOMIC DNA]</scope>
    <source>
        <strain evidence="3 4">DSM 24723</strain>
    </source>
</reference>
<evidence type="ECO:0008006" key="5">
    <source>
        <dbReference type="Google" id="ProtNLM"/>
    </source>
</evidence>
<evidence type="ECO:0000256" key="1">
    <source>
        <dbReference type="SAM" id="MobiDB-lite"/>
    </source>
</evidence>
<evidence type="ECO:0000313" key="3">
    <source>
        <dbReference type="EMBL" id="NYG35588.1"/>
    </source>
</evidence>
<dbReference type="EMBL" id="JACBZX010000001">
    <property type="protein sequence ID" value="NYG35588.1"/>
    <property type="molecule type" value="Genomic_DNA"/>
</dbReference>
<sequence>MQECQVCHNAFHGERCPYCGTPAAGAGWSTATPPAYPQRSSGGSVGWIFAGILALVLVAAAIAYGVAVVGQDDEQVAGDEATVTVVTETASPPPTAEVPTAAAPPSSASTATVTETTRTVTATEDGTEVVTELPSGSWLVVLESLEKSEHTPAYASQRAGQLSGGYGTVVVDSSTIPGLRPGYWAVSVVGFGSQEAARAACRDMGYDLGGDCYERQVG</sequence>
<keyword evidence="4" id="KW-1185">Reference proteome</keyword>
<feature type="compositionally biased region" description="Low complexity" evidence="1">
    <location>
        <begin position="97"/>
        <end position="119"/>
    </location>
</feature>